<dbReference type="OrthoDB" id="3365245at2759"/>
<organism evidence="3 4">
    <name type="scientific">Agrocybe chaxingu</name>
    <dbReference type="NCBI Taxonomy" id="84603"/>
    <lineage>
        <taxon>Eukaryota</taxon>
        <taxon>Fungi</taxon>
        <taxon>Dikarya</taxon>
        <taxon>Basidiomycota</taxon>
        <taxon>Agaricomycotina</taxon>
        <taxon>Agaricomycetes</taxon>
        <taxon>Agaricomycetidae</taxon>
        <taxon>Agaricales</taxon>
        <taxon>Agaricineae</taxon>
        <taxon>Strophariaceae</taxon>
        <taxon>Agrocybe</taxon>
    </lineage>
</organism>
<evidence type="ECO:0000256" key="2">
    <source>
        <dbReference type="SAM" id="Phobius"/>
    </source>
</evidence>
<feature type="region of interest" description="Disordered" evidence="1">
    <location>
        <begin position="201"/>
        <end position="226"/>
    </location>
</feature>
<dbReference type="InterPro" id="IPR051380">
    <property type="entry name" value="pH-response_reg_palI/RIM9"/>
</dbReference>
<dbReference type="PANTHER" id="PTHR28013">
    <property type="entry name" value="PROTEIN DCV1-RELATED"/>
    <property type="match status" value="1"/>
</dbReference>
<dbReference type="GO" id="GO:0035838">
    <property type="term" value="C:growing cell tip"/>
    <property type="evidence" value="ECO:0007669"/>
    <property type="project" value="TreeGrafter"/>
</dbReference>
<feature type="transmembrane region" description="Helical" evidence="2">
    <location>
        <begin position="134"/>
        <end position="158"/>
    </location>
</feature>
<comment type="caution">
    <text evidence="3">The sequence shown here is derived from an EMBL/GenBank/DDBJ whole genome shotgun (WGS) entry which is preliminary data.</text>
</comment>
<dbReference type="AlphaFoldDB" id="A0A9W8N2D0"/>
<keyword evidence="4" id="KW-1185">Reference proteome</keyword>
<dbReference type="PANTHER" id="PTHR28013:SF4">
    <property type="entry name" value="MARVEL DOMAIN-CONTAINING PROTEIN"/>
    <property type="match status" value="1"/>
</dbReference>
<feature type="transmembrane region" description="Helical" evidence="2">
    <location>
        <begin position="97"/>
        <end position="122"/>
    </location>
</feature>
<keyword evidence="2" id="KW-0472">Membrane</keyword>
<protein>
    <recommendedName>
        <fullName evidence="5">Pali-domain-containing protein</fullName>
    </recommendedName>
</protein>
<dbReference type="GO" id="GO:0032153">
    <property type="term" value="C:cell division site"/>
    <property type="evidence" value="ECO:0007669"/>
    <property type="project" value="TreeGrafter"/>
</dbReference>
<proteinExistence type="predicted"/>
<feature type="region of interest" description="Disordered" evidence="1">
    <location>
        <begin position="240"/>
        <end position="261"/>
    </location>
</feature>
<evidence type="ECO:0000256" key="1">
    <source>
        <dbReference type="SAM" id="MobiDB-lite"/>
    </source>
</evidence>
<keyword evidence="2" id="KW-0812">Transmembrane</keyword>
<dbReference type="InterPro" id="IPR009571">
    <property type="entry name" value="SUR7/Rim9-like_fungi"/>
</dbReference>
<feature type="compositionally biased region" description="Low complexity" evidence="1">
    <location>
        <begin position="418"/>
        <end position="430"/>
    </location>
</feature>
<sequence length="538" mass="57518">MGCLRPATPGFIVTLVATILLAVVSFCVPYFKSIYFLKANISVDNYNGSITFGTLGYCLQLPNGTTCSKPSVGYELDINGLIGNNLPIEIPQVAVKWITYALVLHIVALVGAAGSAVFGLLAHVREMSMACCSTFVSGFAAVIAMLAFIFDMVLFFVAKARINAVGTAEIGNAIWLTLAAWLLLFFSGCFYTLGRCCISKRPSGSGKRSNEGGMPWGNKDVETGPNKDYAEQMRLDAVKAEADRKARQKQGEGGLPAFYESQPLTAHVDGDRVLLEGDHNESQVNLAGTGAPPARHTGYVPAAPGTRATDDYYSPQPQTPGNNQLPASAKSQPSTERIFYIYSKCPSQSLTPELPANTGSCILCGGWLWTVIQRPNDYFTSAFQSNRRNVIPQRIISCAPAFRLLSHPHEPTDAPGKAYAASNPYYGASSSPPPQQSRGQPERNYTLGGDGYGMNSVPPLPEHSTSGGAYYAYGGDQQPQHINPYAPTPIDTNAGYAVQPAHTSPVKGPRAQPGATPEDSPPGYEPGTSGITGNWGKW</sequence>
<feature type="transmembrane region" description="Helical" evidence="2">
    <location>
        <begin position="170"/>
        <end position="193"/>
    </location>
</feature>
<gene>
    <name evidence="3" type="ORF">NLJ89_g218</name>
</gene>
<dbReference type="GO" id="GO:0005886">
    <property type="term" value="C:plasma membrane"/>
    <property type="evidence" value="ECO:0007669"/>
    <property type="project" value="InterPro"/>
</dbReference>
<feature type="compositionally biased region" description="Polar residues" evidence="1">
    <location>
        <begin position="315"/>
        <end position="330"/>
    </location>
</feature>
<keyword evidence="2" id="KW-1133">Transmembrane helix</keyword>
<feature type="transmembrane region" description="Helical" evidence="2">
    <location>
        <begin position="12"/>
        <end position="31"/>
    </location>
</feature>
<name>A0A9W8N2D0_9AGAR</name>
<feature type="region of interest" description="Disordered" evidence="1">
    <location>
        <begin position="409"/>
        <end position="538"/>
    </location>
</feature>
<dbReference type="Pfam" id="PF06687">
    <property type="entry name" value="SUR7"/>
    <property type="match status" value="1"/>
</dbReference>
<feature type="region of interest" description="Disordered" evidence="1">
    <location>
        <begin position="283"/>
        <end position="330"/>
    </location>
</feature>
<evidence type="ECO:0000313" key="3">
    <source>
        <dbReference type="EMBL" id="KAJ3517857.1"/>
    </source>
</evidence>
<evidence type="ECO:0008006" key="5">
    <source>
        <dbReference type="Google" id="ProtNLM"/>
    </source>
</evidence>
<dbReference type="EMBL" id="JANKHO010000008">
    <property type="protein sequence ID" value="KAJ3517857.1"/>
    <property type="molecule type" value="Genomic_DNA"/>
</dbReference>
<reference evidence="3" key="1">
    <citation type="submission" date="2022-07" db="EMBL/GenBank/DDBJ databases">
        <title>Genome Sequence of Agrocybe chaxingu.</title>
        <authorList>
            <person name="Buettner E."/>
        </authorList>
    </citation>
    <scope>NUCLEOTIDE SEQUENCE</scope>
    <source>
        <strain evidence="3">MP-N11</strain>
    </source>
</reference>
<dbReference type="Proteomes" id="UP001148786">
    <property type="component" value="Unassembled WGS sequence"/>
</dbReference>
<accession>A0A9W8N2D0</accession>
<evidence type="ECO:0000313" key="4">
    <source>
        <dbReference type="Proteomes" id="UP001148786"/>
    </source>
</evidence>